<keyword evidence="2" id="KW-1185">Reference proteome</keyword>
<name>A0ACB5U9J5_AMBMO</name>
<comment type="caution">
    <text evidence="1">The sequence shown here is derived from an EMBL/GenBank/DDBJ whole genome shotgun (WGS) entry which is preliminary data.</text>
</comment>
<accession>A0ACB5U9J5</accession>
<sequence>MSQLPSDLKKLSIDIDGYIRPNLDTFSACSTDKLSFKHFTNLRSLTLNCLNNKNSYNVSIFPGGDSLIFASTSVLSGCFAQGLRSLDINLRPYGESLSYLLNHSISNLTTLVFLSIDINIQASGDLRNITFPHRLSYFAIKFHDSCESKNWRVLLDTLPIHLNYFALKLNFFKSQDIFVDDCKGESISSMKKESCYFTR</sequence>
<dbReference type="EMBL" id="BSXS01014734">
    <property type="protein sequence ID" value="GMF05891.1"/>
    <property type="molecule type" value="Genomic_DNA"/>
</dbReference>
<reference evidence="1" key="1">
    <citation type="submission" date="2023-04" db="EMBL/GenBank/DDBJ databases">
        <title>Ambrosiozyma monospora NBRC 10751.</title>
        <authorList>
            <person name="Ichikawa N."/>
            <person name="Sato H."/>
            <person name="Tonouchi N."/>
        </authorList>
    </citation>
    <scope>NUCLEOTIDE SEQUENCE</scope>
    <source>
        <strain evidence="1">NBRC 10751</strain>
    </source>
</reference>
<evidence type="ECO:0000313" key="1">
    <source>
        <dbReference type="EMBL" id="GMF05891.1"/>
    </source>
</evidence>
<organism evidence="1 2">
    <name type="scientific">Ambrosiozyma monospora</name>
    <name type="common">Yeast</name>
    <name type="synonym">Endomycopsis monosporus</name>
    <dbReference type="NCBI Taxonomy" id="43982"/>
    <lineage>
        <taxon>Eukaryota</taxon>
        <taxon>Fungi</taxon>
        <taxon>Dikarya</taxon>
        <taxon>Ascomycota</taxon>
        <taxon>Saccharomycotina</taxon>
        <taxon>Pichiomycetes</taxon>
        <taxon>Pichiales</taxon>
        <taxon>Pichiaceae</taxon>
        <taxon>Ambrosiozyma</taxon>
    </lineage>
</organism>
<gene>
    <name evidence="1" type="ORF">Amon02_001249600</name>
</gene>
<evidence type="ECO:0000313" key="2">
    <source>
        <dbReference type="Proteomes" id="UP001165064"/>
    </source>
</evidence>
<protein>
    <submittedName>
        <fullName evidence="1">Unnamed protein product</fullName>
    </submittedName>
</protein>
<dbReference type="Proteomes" id="UP001165064">
    <property type="component" value="Unassembled WGS sequence"/>
</dbReference>
<proteinExistence type="predicted"/>